<feature type="transmembrane region" description="Helical" evidence="6">
    <location>
        <begin position="192"/>
        <end position="212"/>
    </location>
</feature>
<dbReference type="GO" id="GO:0005886">
    <property type="term" value="C:plasma membrane"/>
    <property type="evidence" value="ECO:0007669"/>
    <property type="project" value="TreeGrafter"/>
</dbReference>
<dbReference type="PANTHER" id="PTHR11616">
    <property type="entry name" value="SODIUM/CHLORIDE DEPENDENT TRANSPORTER"/>
    <property type="match status" value="1"/>
</dbReference>
<dbReference type="Proteomes" id="UP000188273">
    <property type="component" value="Chromosome"/>
</dbReference>
<feature type="transmembrane region" description="Helical" evidence="6">
    <location>
        <begin position="397"/>
        <end position="418"/>
    </location>
</feature>
<evidence type="ECO:0000256" key="3">
    <source>
        <dbReference type="ARBA" id="ARBA00022692"/>
    </source>
</evidence>
<dbReference type="Pfam" id="PF00209">
    <property type="entry name" value="SNF"/>
    <property type="match status" value="2"/>
</dbReference>
<evidence type="ECO:0000256" key="2">
    <source>
        <dbReference type="ARBA" id="ARBA00022448"/>
    </source>
</evidence>
<proteinExistence type="predicted"/>
<feature type="transmembrane region" description="Helical" evidence="6">
    <location>
        <begin position="261"/>
        <end position="283"/>
    </location>
</feature>
<feature type="transmembrane region" description="Helical" evidence="6">
    <location>
        <begin position="46"/>
        <end position="68"/>
    </location>
</feature>
<feature type="transmembrane region" description="Helical" evidence="6">
    <location>
        <begin position="560"/>
        <end position="581"/>
    </location>
</feature>
<feature type="transmembrane region" description="Helical" evidence="6">
    <location>
        <begin position="511"/>
        <end position="531"/>
    </location>
</feature>
<evidence type="ECO:0000256" key="6">
    <source>
        <dbReference type="SAM" id="Phobius"/>
    </source>
</evidence>
<evidence type="ECO:0000256" key="1">
    <source>
        <dbReference type="ARBA" id="ARBA00004141"/>
    </source>
</evidence>
<dbReference type="KEGG" id="pbu:L21SP3_02041"/>
<dbReference type="PANTHER" id="PTHR11616:SF240">
    <property type="entry name" value="BLOATED TUBULES, ISOFORM B-RELATED"/>
    <property type="match status" value="1"/>
</dbReference>
<feature type="transmembrane region" description="Helical" evidence="6">
    <location>
        <begin position="672"/>
        <end position="692"/>
    </location>
</feature>
<dbReference type="STRING" id="1940790.L21SP3_02041"/>
<evidence type="ECO:0000256" key="5">
    <source>
        <dbReference type="ARBA" id="ARBA00023136"/>
    </source>
</evidence>
<dbReference type="PRINTS" id="PR00176">
    <property type="entry name" value="NANEUSMPORT"/>
</dbReference>
<dbReference type="GO" id="GO:0035725">
    <property type="term" value="P:sodium ion transmembrane transport"/>
    <property type="evidence" value="ECO:0007669"/>
    <property type="project" value="TreeGrafter"/>
</dbReference>
<feature type="transmembrane region" description="Helical" evidence="6">
    <location>
        <begin position="16"/>
        <end position="34"/>
    </location>
</feature>
<feature type="transmembrane region" description="Helical" evidence="6">
    <location>
        <begin position="166"/>
        <end position="185"/>
    </location>
</feature>
<dbReference type="InterPro" id="IPR037272">
    <property type="entry name" value="SNS_sf"/>
</dbReference>
<keyword evidence="2" id="KW-0813">Transport</keyword>
<feature type="transmembrane region" description="Helical" evidence="6">
    <location>
        <begin position="295"/>
        <end position="315"/>
    </location>
</feature>
<evidence type="ECO:0000256" key="4">
    <source>
        <dbReference type="ARBA" id="ARBA00022989"/>
    </source>
</evidence>
<name>A0A1Q2HSK7_9BACT</name>
<comment type="subcellular location">
    <subcellularLocation>
        <location evidence="1">Membrane</location>
        <topology evidence="1">Multi-pass membrane protein</topology>
    </subcellularLocation>
</comment>
<accession>A0A1Q2HSK7</accession>
<feature type="transmembrane region" description="Helical" evidence="6">
    <location>
        <begin position="472"/>
        <end position="491"/>
    </location>
</feature>
<dbReference type="AlphaFoldDB" id="A0A1Q2HSK7"/>
<feature type="transmembrane region" description="Helical" evidence="6">
    <location>
        <begin position="89"/>
        <end position="108"/>
    </location>
</feature>
<keyword evidence="8" id="KW-1185">Reference proteome</keyword>
<dbReference type="PROSITE" id="PS50267">
    <property type="entry name" value="NA_NEUROTRAN_SYMP_3"/>
    <property type="match status" value="1"/>
</dbReference>
<feature type="transmembrane region" description="Helical" evidence="6">
    <location>
        <begin position="593"/>
        <end position="610"/>
    </location>
</feature>
<feature type="transmembrane region" description="Helical" evidence="6">
    <location>
        <begin position="430"/>
        <end position="451"/>
    </location>
</feature>
<reference evidence="8" key="1">
    <citation type="submission" date="2017-02" db="EMBL/GenBank/DDBJ databases">
        <title>Comparative genomics and description of representatives of a novel lineage of planctomycetes thriving in anoxic sediments.</title>
        <authorList>
            <person name="Spring S."/>
            <person name="Bunk B."/>
            <person name="Sproer C."/>
            <person name="Klenk H.-P."/>
        </authorList>
    </citation>
    <scope>NUCLEOTIDE SEQUENCE [LARGE SCALE GENOMIC DNA]</scope>
    <source>
        <strain evidence="8">L21-RPul-D3</strain>
    </source>
</reference>
<keyword evidence="4 6" id="KW-1133">Transmembrane helix</keyword>
<dbReference type="InterPro" id="IPR000175">
    <property type="entry name" value="Na/ntran_symport"/>
</dbReference>
<evidence type="ECO:0000313" key="7">
    <source>
        <dbReference type="EMBL" id="AQQ10213.1"/>
    </source>
</evidence>
<keyword evidence="3 6" id="KW-0812">Transmembrane</keyword>
<dbReference type="SUPFAM" id="SSF161070">
    <property type="entry name" value="SNF-like"/>
    <property type="match status" value="1"/>
</dbReference>
<protein>
    <submittedName>
        <fullName evidence="7">Na+-dependent transporters of the SNF family protein</fullName>
    </submittedName>
</protein>
<feature type="transmembrane region" description="Helical" evidence="6">
    <location>
        <begin position="630"/>
        <end position="652"/>
    </location>
</feature>
<keyword evidence="5 6" id="KW-0472">Membrane</keyword>
<gene>
    <name evidence="7" type="ORF">L21SP3_02041</name>
</gene>
<feature type="transmembrane region" description="Helical" evidence="6">
    <location>
        <begin position="355"/>
        <end position="376"/>
    </location>
</feature>
<dbReference type="EMBL" id="CP019633">
    <property type="protein sequence ID" value="AQQ10213.1"/>
    <property type="molecule type" value="Genomic_DNA"/>
</dbReference>
<evidence type="ECO:0000313" key="8">
    <source>
        <dbReference type="Proteomes" id="UP000188273"/>
    </source>
</evidence>
<dbReference type="OrthoDB" id="9762833at2"/>
<dbReference type="RefSeq" id="WP_077541216.1">
    <property type="nucleotide sequence ID" value="NZ_CP019633.1"/>
</dbReference>
<dbReference type="NCBIfam" id="NF037979">
    <property type="entry name" value="Na_transp"/>
    <property type="match status" value="1"/>
</dbReference>
<organism evidence="7 8">
    <name type="scientific">Sedimentisphaera cyanobacteriorum</name>
    <dbReference type="NCBI Taxonomy" id="1940790"/>
    <lineage>
        <taxon>Bacteria</taxon>
        <taxon>Pseudomonadati</taxon>
        <taxon>Planctomycetota</taxon>
        <taxon>Phycisphaerae</taxon>
        <taxon>Sedimentisphaerales</taxon>
        <taxon>Sedimentisphaeraceae</taxon>
        <taxon>Sedimentisphaera</taxon>
    </lineage>
</organism>
<sequence length="709" mass="77367">MTDLLEKRENWGSRGGFILAAVGSAVGLGNLWAFPYKIYSYGGGAFLIPYIIALFAVGLPLIILEFSLGHYTQRAAPNAMRRCVKPFEGIGWLGSFMCILIICYYPVILGYCLTYLGYSIQGIFNGGELPWAAEGIQGINQAKGFFFDKYLNYQDSFSLGGLELKVLGPVIIVWILMYLCIFKGVNLVGKIVWLTVPIPWIMLIILTVRGLTLDGSTEGLAYYLSPDFSELAKPITRKACGGVRSSPDFSELAKPITWRYAFGQVFFSMSLGWGTMIAYSSFLHRKSDLNNNAGIITLTDFATSFIAGIAIFATLGGMSYVTAQAGNAVPVDQVADKGVSLAFIAFPYTLAQLPFSAWFSFFFFLALVTLGIDSAFSITETLLASIVDKTGFSRGKVLVVMTVAGIFVSSVFATQGGLNWVGEIDGIVNGTFGAAFLGLLECLAIGWFYRLDYLRKHSNSCSEWPLGKWWDLSIRIVIPIILGTLFFWNIFDKSTAGTPIKNPEGGYNINVLVTTAVTALGFLLAGLATLAKTRIQDRVPNIPHLKLNDMANRKKIRRHFSSSCVIFALSIAAFGLTIHNTTRPDSVILGQKLVMFLAYLLIISAAVDAFQAEKNISCLGELRKLPNIQAGASGVMSVMSISACLSVILTYLSELLLDEKAKAEIPDSLTTVSYIILAFVTIVVVGGLIWSFHRIKASKNSDLQETEAI</sequence>